<comment type="caution">
    <text evidence="4">The sequence shown here is derived from an EMBL/GenBank/DDBJ whole genome shotgun (WGS) entry which is preliminary data.</text>
</comment>
<comment type="similarity">
    <text evidence="1">Belongs to the bacterial solute-binding protein 8 family.</text>
</comment>
<evidence type="ECO:0000259" key="3">
    <source>
        <dbReference type="PROSITE" id="PS50983"/>
    </source>
</evidence>
<organism evidence="4 5">
    <name type="scientific">Tomitella cavernea</name>
    <dbReference type="NCBI Taxonomy" id="1387982"/>
    <lineage>
        <taxon>Bacteria</taxon>
        <taxon>Bacillati</taxon>
        <taxon>Actinomycetota</taxon>
        <taxon>Actinomycetes</taxon>
        <taxon>Mycobacteriales</taxon>
        <taxon>Tomitella</taxon>
    </lineage>
</organism>
<name>A0ABP9D3C9_9ACTN</name>
<dbReference type="InterPro" id="IPR002491">
    <property type="entry name" value="ABC_transptr_periplasmic_BD"/>
</dbReference>
<feature type="domain" description="Fe/B12 periplasmic-binding" evidence="3">
    <location>
        <begin position="65"/>
        <end position="315"/>
    </location>
</feature>
<dbReference type="PANTHER" id="PTHR30535">
    <property type="entry name" value="VITAMIN B12-BINDING PROTEIN"/>
    <property type="match status" value="1"/>
</dbReference>
<dbReference type="CDD" id="cd01143">
    <property type="entry name" value="YvrC"/>
    <property type="match status" value="1"/>
</dbReference>
<evidence type="ECO:0000313" key="5">
    <source>
        <dbReference type="Proteomes" id="UP001500839"/>
    </source>
</evidence>
<dbReference type="EMBL" id="BAABKQ010000001">
    <property type="protein sequence ID" value="GAA4821077.1"/>
    <property type="molecule type" value="Genomic_DNA"/>
</dbReference>
<dbReference type="InterPro" id="IPR050902">
    <property type="entry name" value="ABC_Transporter_SBP"/>
</dbReference>
<proteinExistence type="inferred from homology"/>
<dbReference type="Pfam" id="PF01497">
    <property type="entry name" value="Peripla_BP_2"/>
    <property type="match status" value="1"/>
</dbReference>
<feature type="region of interest" description="Disordered" evidence="2">
    <location>
        <begin position="43"/>
        <end position="64"/>
    </location>
</feature>
<gene>
    <name evidence="4" type="ORF">GCM10023353_31510</name>
</gene>
<dbReference type="SUPFAM" id="SSF53807">
    <property type="entry name" value="Helical backbone' metal receptor"/>
    <property type="match status" value="1"/>
</dbReference>
<dbReference type="RefSeq" id="WP_345602698.1">
    <property type="nucleotide sequence ID" value="NZ_BAABKQ010000001.1"/>
</dbReference>
<evidence type="ECO:0000256" key="2">
    <source>
        <dbReference type="SAM" id="MobiDB-lite"/>
    </source>
</evidence>
<dbReference type="Gene3D" id="3.40.50.1980">
    <property type="entry name" value="Nitrogenase molybdenum iron protein domain"/>
    <property type="match status" value="2"/>
</dbReference>
<dbReference type="PANTHER" id="PTHR30535:SF34">
    <property type="entry name" value="MOLYBDATE-BINDING PROTEIN MOLA"/>
    <property type="match status" value="1"/>
</dbReference>
<dbReference type="Proteomes" id="UP001500839">
    <property type="component" value="Unassembled WGS sequence"/>
</dbReference>
<accession>A0ABP9D3C9</accession>
<dbReference type="PROSITE" id="PS50983">
    <property type="entry name" value="FE_B12_PBP"/>
    <property type="match status" value="1"/>
</dbReference>
<evidence type="ECO:0000313" key="4">
    <source>
        <dbReference type="EMBL" id="GAA4821077.1"/>
    </source>
</evidence>
<evidence type="ECO:0000256" key="1">
    <source>
        <dbReference type="ARBA" id="ARBA00008814"/>
    </source>
</evidence>
<reference evidence="5" key="1">
    <citation type="journal article" date="2019" name="Int. J. Syst. Evol. Microbiol.">
        <title>The Global Catalogue of Microorganisms (GCM) 10K type strain sequencing project: providing services to taxonomists for standard genome sequencing and annotation.</title>
        <authorList>
            <consortium name="The Broad Institute Genomics Platform"/>
            <consortium name="The Broad Institute Genome Sequencing Center for Infectious Disease"/>
            <person name="Wu L."/>
            <person name="Ma J."/>
        </authorList>
    </citation>
    <scope>NUCLEOTIDE SEQUENCE [LARGE SCALE GENOMIC DNA]</scope>
    <source>
        <strain evidence="5">JCM 18542</strain>
    </source>
</reference>
<sequence>MPHHPHARAGRARRAVLRLFALVVALLLGAVLAACGSSAGESGGGSGGASGAAAAPESPEDAPQRIVSLSPSATEILYAVGAGSQVVAVDDQSDYPQGVPTTDLSGYTPNLEAVLGYQPDLVVFSDDNGDLTSGLDRVGVPYLQLPAPSGIEGAYEQFVQVGVVTGHADQAHELVGTVRGQISAAIDTAAGAGDGLSYFHELDPTLYTVTSESFIGQVYSLFGLQNIADAASGAGAYPQLQPEFVVSANPDLIFLADAQEGGESPATVAQRPGWSGVTAVRDGHVYALDADMTSRWGPRIGDLARRIAQILADRPGT</sequence>
<protein>
    <submittedName>
        <fullName evidence="4">ABC transporter substrate-binding protein</fullName>
    </submittedName>
</protein>
<keyword evidence="5" id="KW-1185">Reference proteome</keyword>